<dbReference type="Proteomes" id="UP000567179">
    <property type="component" value="Unassembled WGS sequence"/>
</dbReference>
<feature type="compositionally biased region" description="Low complexity" evidence="2">
    <location>
        <begin position="153"/>
        <end position="170"/>
    </location>
</feature>
<comment type="caution">
    <text evidence="3">The sequence shown here is derived from an EMBL/GenBank/DDBJ whole genome shotgun (WGS) entry which is preliminary data.</text>
</comment>
<feature type="compositionally biased region" description="Basic and acidic residues" evidence="2">
    <location>
        <begin position="318"/>
        <end position="349"/>
    </location>
</feature>
<dbReference type="OrthoDB" id="2442602at2759"/>
<protein>
    <submittedName>
        <fullName evidence="3">Uncharacterized protein</fullName>
    </submittedName>
</protein>
<keyword evidence="4" id="KW-1185">Reference proteome</keyword>
<feature type="region of interest" description="Disordered" evidence="2">
    <location>
        <begin position="1"/>
        <end position="66"/>
    </location>
</feature>
<feature type="compositionally biased region" description="Polar residues" evidence="2">
    <location>
        <begin position="268"/>
        <end position="277"/>
    </location>
</feature>
<feature type="region of interest" description="Disordered" evidence="2">
    <location>
        <begin position="119"/>
        <end position="385"/>
    </location>
</feature>
<sequence length="385" mass="42185">MIAKFRSAPGHSMETTLTINLPPRQSVRTGGASDQLQLKKEPKDKSISKKGGDHKQAHNVSYKDKFQKMREKYDKVTLTHENHNRDLEILNSKIKKLQAENDLLLDSIDVSEPDLLTRYFPAPSSPTHRGQPLPPAQAGHYPSTMPPPPPPISAVSSSATGTTTTSQQQPSMPPPFSPMQMAPPMSATSNGTTNSSTTARAPNSHSHSSSRRQSTESSSQGGRVPTERRRRSDAHGHGGGPASAPRTPTQVHRSGSGMMNDERGMRSPRTNGASAQPRSPMAAMPIGPGGGTPMNGLRSPQTHRRQSDVAPQPPMMLSHEDDIMAERERQRERERERDNGDGDTYRHEPPPMNDDGAYNAYATVNSPDEDEEEDNNERVKMDMDV</sequence>
<evidence type="ECO:0000313" key="4">
    <source>
        <dbReference type="Proteomes" id="UP000567179"/>
    </source>
</evidence>
<feature type="compositionally biased region" description="Low complexity" evidence="2">
    <location>
        <begin position="178"/>
        <end position="220"/>
    </location>
</feature>
<feature type="coiled-coil region" evidence="1">
    <location>
        <begin position="80"/>
        <end position="107"/>
    </location>
</feature>
<feature type="compositionally biased region" description="Basic and acidic residues" evidence="2">
    <location>
        <begin position="37"/>
        <end position="66"/>
    </location>
</feature>
<name>A0A8H5B400_9AGAR</name>
<keyword evidence="1" id="KW-0175">Coiled coil</keyword>
<feature type="compositionally biased region" description="Basic and acidic residues" evidence="2">
    <location>
        <begin position="376"/>
        <end position="385"/>
    </location>
</feature>
<accession>A0A8H5B400</accession>
<gene>
    <name evidence="3" type="ORF">D9619_006750</name>
</gene>
<feature type="compositionally biased region" description="Polar residues" evidence="2">
    <location>
        <begin position="26"/>
        <end position="36"/>
    </location>
</feature>
<dbReference type="EMBL" id="JAACJJ010000042">
    <property type="protein sequence ID" value="KAF5316155.1"/>
    <property type="molecule type" value="Genomic_DNA"/>
</dbReference>
<evidence type="ECO:0000256" key="2">
    <source>
        <dbReference type="SAM" id="MobiDB-lite"/>
    </source>
</evidence>
<evidence type="ECO:0000313" key="3">
    <source>
        <dbReference type="EMBL" id="KAF5316155.1"/>
    </source>
</evidence>
<evidence type="ECO:0000256" key="1">
    <source>
        <dbReference type="SAM" id="Coils"/>
    </source>
</evidence>
<proteinExistence type="predicted"/>
<dbReference type="AlphaFoldDB" id="A0A8H5B400"/>
<reference evidence="3 4" key="1">
    <citation type="journal article" date="2020" name="ISME J.">
        <title>Uncovering the hidden diversity of litter-decomposition mechanisms in mushroom-forming fungi.</title>
        <authorList>
            <person name="Floudas D."/>
            <person name="Bentzer J."/>
            <person name="Ahren D."/>
            <person name="Johansson T."/>
            <person name="Persson P."/>
            <person name="Tunlid A."/>
        </authorList>
    </citation>
    <scope>NUCLEOTIDE SEQUENCE [LARGE SCALE GENOMIC DNA]</scope>
    <source>
        <strain evidence="3 4">CBS 101986</strain>
    </source>
</reference>
<organism evidence="3 4">
    <name type="scientific">Psilocybe cf. subviscida</name>
    <dbReference type="NCBI Taxonomy" id="2480587"/>
    <lineage>
        <taxon>Eukaryota</taxon>
        <taxon>Fungi</taxon>
        <taxon>Dikarya</taxon>
        <taxon>Basidiomycota</taxon>
        <taxon>Agaricomycotina</taxon>
        <taxon>Agaricomycetes</taxon>
        <taxon>Agaricomycetidae</taxon>
        <taxon>Agaricales</taxon>
        <taxon>Agaricineae</taxon>
        <taxon>Strophariaceae</taxon>
        <taxon>Psilocybe</taxon>
    </lineage>
</organism>